<keyword evidence="5" id="KW-0677">Repeat</keyword>
<organism evidence="16 17">
    <name type="scientific">Cloeon dipterum</name>
    <dbReference type="NCBI Taxonomy" id="197152"/>
    <lineage>
        <taxon>Eukaryota</taxon>
        <taxon>Metazoa</taxon>
        <taxon>Ecdysozoa</taxon>
        <taxon>Arthropoda</taxon>
        <taxon>Hexapoda</taxon>
        <taxon>Insecta</taxon>
        <taxon>Pterygota</taxon>
        <taxon>Palaeoptera</taxon>
        <taxon>Ephemeroptera</taxon>
        <taxon>Pisciforma</taxon>
        <taxon>Baetidae</taxon>
        <taxon>Cloeon</taxon>
    </lineage>
</organism>
<dbReference type="PRINTS" id="PR01415">
    <property type="entry name" value="ANKYRIN"/>
</dbReference>
<feature type="repeat" description="ANK" evidence="13">
    <location>
        <begin position="79"/>
        <end position="111"/>
    </location>
</feature>
<dbReference type="Gene3D" id="6.10.140.390">
    <property type="match status" value="1"/>
</dbReference>
<dbReference type="InterPro" id="IPR002110">
    <property type="entry name" value="Ankyrin_rpt"/>
</dbReference>
<dbReference type="FunFam" id="1.25.40.20:FF:000007">
    <property type="entry name" value="Phosphatase 1 regulatory subunit 12A"/>
    <property type="match status" value="1"/>
</dbReference>
<feature type="region of interest" description="Disordered" evidence="14">
    <location>
        <begin position="770"/>
        <end position="791"/>
    </location>
</feature>
<evidence type="ECO:0000256" key="9">
    <source>
        <dbReference type="ARBA" id="ARBA00059024"/>
    </source>
</evidence>
<evidence type="ECO:0000256" key="8">
    <source>
        <dbReference type="ARBA" id="ARBA00038386"/>
    </source>
</evidence>
<dbReference type="EMBL" id="CADEPI010000148">
    <property type="protein sequence ID" value="CAB3377624.1"/>
    <property type="molecule type" value="Genomic_DNA"/>
</dbReference>
<dbReference type="PANTHER" id="PTHR24179">
    <property type="entry name" value="PROTEIN PHOSPHATASE 1 REGULATORY SUBUNIT 12"/>
    <property type="match status" value="1"/>
</dbReference>
<feature type="compositionally biased region" description="Low complexity" evidence="14">
    <location>
        <begin position="552"/>
        <end position="576"/>
    </location>
</feature>
<comment type="function">
    <text evidence="9">Regulates myosin phosphatase activity. Augments Ca(2+) sensitivity of the contractile apparatus.</text>
</comment>
<dbReference type="CDD" id="cd21930">
    <property type="entry name" value="IPD_PPP1R12"/>
    <property type="match status" value="1"/>
</dbReference>
<dbReference type="Gene3D" id="6.10.250.1820">
    <property type="match status" value="1"/>
</dbReference>
<feature type="region of interest" description="Disordered" evidence="14">
    <location>
        <begin position="384"/>
        <end position="737"/>
    </location>
</feature>
<proteinExistence type="inferred from homology"/>
<evidence type="ECO:0000256" key="14">
    <source>
        <dbReference type="SAM" id="MobiDB-lite"/>
    </source>
</evidence>
<sequence>MSGVLETRNNSALFKRAEQLKQWEESGTNAESTSPKRPDRRRVRFSAGCVFLAACAAADLDEVDRLLAAGADIDTANVDGLTALHQACIDDNLEMVEFLVKRGADVNRGDNEGWTPLHASASCGFKSIARLLIEKGANVAAVNNDGELPVDIAESDAMEFLLLSFVTAKGIDCDAARNMEENLMLTDAKEWLNSGELCDRPHPKTGATALHVAAAKGYIQVMKVLLQAGADINSQDVDGWTPLHAASHWAQKDACQLLVDNLCDMQIKNFVGQTAEDIADPEVLSSLQEMRKAQATLLKNRPVLPAKRPQASRTTTPGKRRSMDVIILTDVPVHGDENRNSPSENLDNRGAEEQQANEHSEESTTTSASEEKLRNRVNGTEIISHHAAPKSPPKQPADLDVGGVPSWRRSGSARSRNGDRSQRATDQSGAQSNTPEVVLRRTASLDSESKESKEAGASPTSLPGLGQVRSTLGQSSSVPTTPTQATSKLSPGNIFKNLFKSFVPPVRDEESETQRKAHAKRVRETRRSTQGVTLEEIKSAEQLVRKKHQQDAPAAAAPSTTPATAPVVSTQARAQQPAPPPPSNGKSSAAPEPTGKSERRPSWRLQLDPTGSKFLLEDASSVEQKRAGIATGGPAAAPPDASITVALRKGVAKPALPAHDDKADQDKENDSRNAQATQAVIQRRRRPKRRSTGVVHVDFDEIDQERQEGGPDGYKGDDGRLGGQDEDISPTENGELDYKKLYEEMRLENDRLHGRLKKCEDELREASSLRLGGLSSTMSETEKRERRSMERKLAEMEEELKVMETLKKDNQKLKDENGALIRVISKLSK</sequence>
<feature type="repeat" description="ANK" evidence="13">
    <location>
        <begin position="205"/>
        <end position="237"/>
    </location>
</feature>
<evidence type="ECO:0000256" key="13">
    <source>
        <dbReference type="PROSITE-ProRule" id="PRU00023"/>
    </source>
</evidence>
<evidence type="ECO:0000313" key="16">
    <source>
        <dbReference type="EMBL" id="CAB3377624.1"/>
    </source>
</evidence>
<dbReference type="OrthoDB" id="19014at2759"/>
<keyword evidence="3" id="KW-0963">Cytoplasm</keyword>
<feature type="compositionally biased region" description="Basic and acidic residues" evidence="14">
    <location>
        <begin position="704"/>
        <end position="720"/>
    </location>
</feature>
<evidence type="ECO:0000256" key="3">
    <source>
        <dbReference type="ARBA" id="ARBA00022490"/>
    </source>
</evidence>
<dbReference type="PROSITE" id="PS50088">
    <property type="entry name" value="ANK_REPEAT"/>
    <property type="match status" value="4"/>
</dbReference>
<feature type="repeat" description="ANK" evidence="13">
    <location>
        <begin position="238"/>
        <end position="270"/>
    </location>
</feature>
<protein>
    <recommendedName>
        <fullName evidence="11">Protein phosphatase 1 regulatory subunit 12B</fullName>
    </recommendedName>
    <alternativeName>
        <fullName evidence="12">Myosin phosphatase-targeting subunit 2</fullName>
    </alternativeName>
</protein>
<dbReference type="AlphaFoldDB" id="A0A8S1D9K8"/>
<comment type="similarity">
    <text evidence="8">Belongs to the NRARP family.</text>
</comment>
<dbReference type="InterPro" id="IPR051226">
    <property type="entry name" value="PP1_Regulatory_Subunit"/>
</dbReference>
<feature type="region of interest" description="Disordered" evidence="14">
    <location>
        <begin position="298"/>
        <end position="372"/>
    </location>
</feature>
<evidence type="ECO:0000256" key="4">
    <source>
        <dbReference type="ARBA" id="ARBA00022553"/>
    </source>
</evidence>
<dbReference type="FunFam" id="1.25.40.20:FF:000004">
    <property type="entry name" value="Phosphatase 1 regulatory subunit 12A"/>
    <property type="match status" value="1"/>
</dbReference>
<keyword evidence="4" id="KW-0597">Phosphoprotein</keyword>
<evidence type="ECO:0000256" key="10">
    <source>
        <dbReference type="ARBA" id="ARBA00065548"/>
    </source>
</evidence>
<dbReference type="GO" id="GO:0019901">
    <property type="term" value="F:protein kinase binding"/>
    <property type="evidence" value="ECO:0007669"/>
    <property type="project" value="InterPro"/>
</dbReference>
<feature type="compositionally biased region" description="Low complexity" evidence="14">
    <location>
        <begin position="627"/>
        <end position="641"/>
    </location>
</feature>
<evidence type="ECO:0000256" key="6">
    <source>
        <dbReference type="ARBA" id="ARBA00023043"/>
    </source>
</evidence>
<dbReference type="GO" id="GO:0019208">
    <property type="term" value="F:phosphatase regulator activity"/>
    <property type="evidence" value="ECO:0007669"/>
    <property type="project" value="TreeGrafter"/>
</dbReference>
<reference evidence="16 17" key="1">
    <citation type="submission" date="2020-04" db="EMBL/GenBank/DDBJ databases">
        <authorList>
            <person name="Alioto T."/>
            <person name="Alioto T."/>
            <person name="Gomez Garrido J."/>
        </authorList>
    </citation>
    <scope>NUCLEOTIDE SEQUENCE [LARGE SCALE GENOMIC DNA]</scope>
</reference>
<feature type="repeat" description="ANK" evidence="13">
    <location>
        <begin position="112"/>
        <end position="144"/>
    </location>
</feature>
<evidence type="ECO:0000256" key="1">
    <source>
        <dbReference type="ARBA" id="ARBA00004245"/>
    </source>
</evidence>
<dbReference type="InterPro" id="IPR036770">
    <property type="entry name" value="Ankyrin_rpt-contain_sf"/>
</dbReference>
<keyword evidence="17" id="KW-1185">Reference proteome</keyword>
<dbReference type="GO" id="GO:0005856">
    <property type="term" value="C:cytoskeleton"/>
    <property type="evidence" value="ECO:0007669"/>
    <property type="project" value="UniProtKB-SubCell"/>
</dbReference>
<evidence type="ECO:0000256" key="11">
    <source>
        <dbReference type="ARBA" id="ARBA00072757"/>
    </source>
</evidence>
<evidence type="ECO:0000259" key="15">
    <source>
        <dbReference type="Pfam" id="PF15898"/>
    </source>
</evidence>
<dbReference type="GO" id="GO:0004857">
    <property type="term" value="F:enzyme inhibitor activity"/>
    <property type="evidence" value="ECO:0007669"/>
    <property type="project" value="TreeGrafter"/>
</dbReference>
<evidence type="ECO:0000313" key="17">
    <source>
        <dbReference type="Proteomes" id="UP000494165"/>
    </source>
</evidence>
<dbReference type="PANTHER" id="PTHR24179:SF21">
    <property type="entry name" value="MYOSIN BINDING SUBUNIT, ISOFORM O"/>
    <property type="match status" value="1"/>
</dbReference>
<feature type="compositionally biased region" description="Basic and acidic residues" evidence="14">
    <location>
        <begin position="658"/>
        <end position="671"/>
    </location>
</feature>
<feature type="compositionally biased region" description="Basic and acidic residues" evidence="14">
    <location>
        <begin position="780"/>
        <end position="791"/>
    </location>
</feature>
<dbReference type="Pfam" id="PF15898">
    <property type="entry name" value="PRKG1_interact"/>
    <property type="match status" value="1"/>
</dbReference>
<evidence type="ECO:0000256" key="2">
    <source>
        <dbReference type="ARBA" id="ARBA00022473"/>
    </source>
</evidence>
<dbReference type="Proteomes" id="UP000494165">
    <property type="component" value="Unassembled WGS sequence"/>
</dbReference>
<comment type="caution">
    <text evidence="16">The sequence shown here is derived from an EMBL/GenBank/DDBJ whole genome shotgun (WGS) entry which is preliminary data.</text>
</comment>
<feature type="compositionally biased region" description="Polar residues" evidence="14">
    <location>
        <begin position="424"/>
        <end position="435"/>
    </location>
</feature>
<dbReference type="SUPFAM" id="SSF48403">
    <property type="entry name" value="Ankyrin repeat"/>
    <property type="match status" value="1"/>
</dbReference>
<feature type="domain" description="cGMP-dependent protein kinase interacting" evidence="15">
    <location>
        <begin position="737"/>
        <end position="829"/>
    </location>
</feature>
<dbReference type="SMART" id="SM00248">
    <property type="entry name" value="ANK"/>
    <property type="match status" value="5"/>
</dbReference>
<dbReference type="GO" id="GO:0005737">
    <property type="term" value="C:cytoplasm"/>
    <property type="evidence" value="ECO:0007669"/>
    <property type="project" value="TreeGrafter"/>
</dbReference>
<evidence type="ECO:0000256" key="7">
    <source>
        <dbReference type="ARBA" id="ARBA00023212"/>
    </source>
</evidence>
<dbReference type="InterPro" id="IPR031775">
    <property type="entry name" value="PRKG1_interact"/>
</dbReference>
<dbReference type="PROSITE" id="PS50297">
    <property type="entry name" value="ANK_REP_REGION"/>
    <property type="match status" value="3"/>
</dbReference>
<keyword evidence="2" id="KW-0217">Developmental protein</keyword>
<keyword evidence="7" id="KW-0206">Cytoskeleton</keyword>
<feature type="compositionally biased region" description="Basic residues" evidence="14">
    <location>
        <begin position="682"/>
        <end position="691"/>
    </location>
</feature>
<evidence type="ECO:0000256" key="12">
    <source>
        <dbReference type="ARBA" id="ARBA00083252"/>
    </source>
</evidence>
<keyword evidence="6 13" id="KW-0040">ANK repeat</keyword>
<gene>
    <name evidence="16" type="ORF">CLODIP_2_CD14059</name>
</gene>
<feature type="compositionally biased region" description="Polar residues" evidence="14">
    <location>
        <begin position="468"/>
        <end position="490"/>
    </location>
</feature>
<comment type="subunit">
    <text evidence="10">PP1 comprises a catalytic subunit, PPP1CA, PPP1CB or PPP1CC, and one or several targeting or regulatory subunits. PPP1R12B mediates binding to myosin. Isoform 3 and isoform 4 bind PPP1R12A, but not isoform 1 of PPP1R12B itself. Binds IL16.</text>
</comment>
<feature type="compositionally biased region" description="Basic and acidic residues" evidence="14">
    <location>
        <begin position="506"/>
        <end position="515"/>
    </location>
</feature>
<accession>A0A8S1D9K8</accession>
<comment type="subcellular location">
    <subcellularLocation>
        <location evidence="1">Cytoplasm</location>
        <location evidence="1">Cytoskeleton</location>
    </subcellularLocation>
</comment>
<dbReference type="Pfam" id="PF12796">
    <property type="entry name" value="Ank_2"/>
    <property type="match status" value="2"/>
</dbReference>
<feature type="compositionally biased region" description="Basic and acidic residues" evidence="14">
    <location>
        <begin position="346"/>
        <end position="362"/>
    </location>
</feature>
<name>A0A8S1D9K8_9INSE</name>
<evidence type="ECO:0000256" key="5">
    <source>
        <dbReference type="ARBA" id="ARBA00022737"/>
    </source>
</evidence>
<dbReference type="Gene3D" id="1.25.40.20">
    <property type="entry name" value="Ankyrin repeat-containing domain"/>
    <property type="match status" value="2"/>
</dbReference>